<dbReference type="InterPro" id="IPR001279">
    <property type="entry name" value="Metallo-B-lactamas"/>
</dbReference>
<keyword evidence="8" id="KW-0234">DNA repair</keyword>
<feature type="compositionally biased region" description="Polar residues" evidence="13">
    <location>
        <begin position="40"/>
        <end position="49"/>
    </location>
</feature>
<dbReference type="EC" id="2.7.11.25" evidence="2"/>
<proteinExistence type="inferred from homology"/>
<evidence type="ECO:0000256" key="5">
    <source>
        <dbReference type="ARBA" id="ARBA00022763"/>
    </source>
</evidence>
<dbReference type="PANTHER" id="PTHR48016:SF8">
    <property type="entry name" value="MITOGEN-ACTIVATED PROTEIN KINASE KINASE KINASE 3"/>
    <property type="match status" value="1"/>
</dbReference>
<feature type="compositionally biased region" description="Basic and acidic residues" evidence="13">
    <location>
        <begin position="11"/>
        <end position="39"/>
    </location>
</feature>
<dbReference type="Gene3D" id="3.60.15.10">
    <property type="entry name" value="Ribonuclease Z/Hydroxyacylglutathione hydrolase-like"/>
    <property type="match status" value="1"/>
</dbReference>
<keyword evidence="3" id="KW-0808">Transferase</keyword>
<evidence type="ECO:0000259" key="14">
    <source>
        <dbReference type="PROSITE" id="PS50011"/>
    </source>
</evidence>
<evidence type="ECO:0000256" key="4">
    <source>
        <dbReference type="ARBA" id="ARBA00022741"/>
    </source>
</evidence>
<evidence type="ECO:0000256" key="1">
    <source>
        <dbReference type="ARBA" id="ARBA00006529"/>
    </source>
</evidence>
<dbReference type="SMART" id="SM00849">
    <property type="entry name" value="Lactamase_B"/>
    <property type="match status" value="1"/>
</dbReference>
<feature type="compositionally biased region" description="Basic and acidic residues" evidence="13">
    <location>
        <begin position="101"/>
        <end position="112"/>
    </location>
</feature>
<feature type="binding site" evidence="12">
    <location>
        <position position="230"/>
    </location>
    <ligand>
        <name>ATP</name>
        <dbReference type="ChEBI" id="CHEBI:30616"/>
    </ligand>
</feature>
<dbReference type="InterPro" id="IPR017441">
    <property type="entry name" value="Protein_kinase_ATP_BS"/>
</dbReference>
<dbReference type="Gene3D" id="1.10.510.10">
    <property type="entry name" value="Transferase(Phosphotransferase) domain 1"/>
    <property type="match status" value="1"/>
</dbReference>
<feature type="compositionally biased region" description="Low complexity" evidence="13">
    <location>
        <begin position="525"/>
        <end position="534"/>
    </location>
</feature>
<evidence type="ECO:0000256" key="2">
    <source>
        <dbReference type="ARBA" id="ARBA00012406"/>
    </source>
</evidence>
<dbReference type="SMART" id="SM00220">
    <property type="entry name" value="S_TKc"/>
    <property type="match status" value="1"/>
</dbReference>
<dbReference type="InterPro" id="IPR000719">
    <property type="entry name" value="Prot_kinase_dom"/>
</dbReference>
<dbReference type="InterPro" id="IPR050538">
    <property type="entry name" value="MAP_kinase_kinase_kinase"/>
</dbReference>
<feature type="region of interest" description="Disordered" evidence="13">
    <location>
        <begin position="518"/>
        <end position="541"/>
    </location>
</feature>
<name>A0ABD1USV0_9LAMI</name>
<dbReference type="PROSITE" id="PS50011">
    <property type="entry name" value="PROTEIN_KINASE_DOM"/>
    <property type="match status" value="1"/>
</dbReference>
<dbReference type="SUPFAM" id="SSF56112">
    <property type="entry name" value="Protein kinase-like (PK-like)"/>
    <property type="match status" value="1"/>
</dbReference>
<evidence type="ECO:0000313" key="15">
    <source>
        <dbReference type="EMBL" id="KAL2528119.1"/>
    </source>
</evidence>
<evidence type="ECO:0000256" key="12">
    <source>
        <dbReference type="PROSITE-ProRule" id="PRU10141"/>
    </source>
</evidence>
<dbReference type="Pfam" id="PF07522">
    <property type="entry name" value="DRMBL"/>
    <property type="match status" value="1"/>
</dbReference>
<protein>
    <recommendedName>
        <fullName evidence="2">mitogen-activated protein kinase kinase kinase</fullName>
        <ecNumber evidence="2">2.7.11.25</ecNumber>
    </recommendedName>
</protein>
<dbReference type="Proteomes" id="UP001604277">
    <property type="component" value="Unassembled WGS sequence"/>
</dbReference>
<evidence type="ECO:0000313" key="16">
    <source>
        <dbReference type="Proteomes" id="UP001604277"/>
    </source>
</evidence>
<evidence type="ECO:0000256" key="8">
    <source>
        <dbReference type="ARBA" id="ARBA00023204"/>
    </source>
</evidence>
<sequence>MPAWWVKKSSKNKESKSEDSAAIKNEKKKDRENNNRGEQLRNSPGNSRDFSGFDSAPSSLDRGHPLPRPSLSSNDNNIQGFGFGFGSGSSSDSSISSIGSSDDHPHTVDHGAFRTNVDSKLSPLLQSPGRGSRLGTTIMTSPRHPRYSGISSDSPTGRSEDGKSECHRLPLPPGSPTSPSALLTPRSPGVNESSNNNLTKWRKGRLLGRGSFGHVYLGFSSENGQMCAIKEVRVVSDDPTSKESLKQLNQEITLLSQLSHGNIVQYYGSDLNGETLSVYLEYVSGGSIHKLLQEHGPFREPVIQNYTRQILSGLAYLHGRNTVHRDIKGANILVDPKGHIKLADFGMAKHITSYSSMLSFKGSPYWMAPEVVMNTNGYSLAVDIWSLGCTVLEMATSKPPWSQYEGVAAIFKIGNSRDMPEIPDHLSNDAKSFIRLCLQREPSSRPTASRLLEHPFLCQNTVRSANVNITRESFPHTFDGSRTPTALELRSSRTNNYFFDRDDATRAAASRTLMSPRENARTMTSLPVSPSSSPLRHHGQAHTSYFLSPPHPSYGFAGQGSYNHNELSVLPVRPNTRSSLDPWQFKAHTPGLPFSVDTWTPSSRRKRHHFLTHAHKDHSQGIITYASYPVYSTRLTKTLLLQNYPQLNESMFVDIEVGESMIVEDFDCDFTVTAFDANHCPGAVMFLFEGNFGNILHTGDCRLTPECLQSLPEKYIGKKGKEPKCRLDHVFLDCTFGQFSMKMPSRHMAIQQIINCIWKHPDAPIVYLTCDLLGQEEILVRVSQTFGCKIFVDKLRSPGCFHALELTVPEILSQDPCSRFQLFDGFPKLYEKAEAKIAEARANFQQEPLVIRPSAQWYACDEGFSETEKRRKERPDQAIRDLYGVWHVCYSIHSSREELDWALQLLAPKWVVSTTPSCRAMELNYVKKHCLKNQGASDDSLWKLLDIGVASSSMAPDVSTKSLSCSSGVEKTSESFVEPQSELIVIATSRRKRLSVSPPSKRPSITLFGKARLGIQDSVLVREEEEIESMSRVSTETVNASFQQDEVVEVNCVKSLEIKRSVDCMETKCQSTDIKKDNAVSPIGSSKSYNANLRKFYRSMNVPVPRPLPSLVELMRLNKCSKRRL</sequence>
<dbReference type="PROSITE" id="PS00107">
    <property type="entry name" value="PROTEIN_KINASE_ATP"/>
    <property type="match status" value="1"/>
</dbReference>
<dbReference type="GO" id="GO:0006281">
    <property type="term" value="P:DNA repair"/>
    <property type="evidence" value="ECO:0007669"/>
    <property type="project" value="UniProtKB-KW"/>
</dbReference>
<feature type="compositionally biased region" description="Polar residues" evidence="13">
    <location>
        <begin position="70"/>
        <end position="79"/>
    </location>
</feature>
<organism evidence="15 16">
    <name type="scientific">Forsythia ovata</name>
    <dbReference type="NCBI Taxonomy" id="205694"/>
    <lineage>
        <taxon>Eukaryota</taxon>
        <taxon>Viridiplantae</taxon>
        <taxon>Streptophyta</taxon>
        <taxon>Embryophyta</taxon>
        <taxon>Tracheophyta</taxon>
        <taxon>Spermatophyta</taxon>
        <taxon>Magnoliopsida</taxon>
        <taxon>eudicotyledons</taxon>
        <taxon>Gunneridae</taxon>
        <taxon>Pentapetalae</taxon>
        <taxon>asterids</taxon>
        <taxon>lamiids</taxon>
        <taxon>Lamiales</taxon>
        <taxon>Oleaceae</taxon>
        <taxon>Forsythieae</taxon>
        <taxon>Forsythia</taxon>
    </lineage>
</organism>
<dbReference type="InterPro" id="IPR011009">
    <property type="entry name" value="Kinase-like_dom_sf"/>
</dbReference>
<dbReference type="InterPro" id="IPR011084">
    <property type="entry name" value="DRMBL"/>
</dbReference>
<dbReference type="GO" id="GO:0005524">
    <property type="term" value="F:ATP binding"/>
    <property type="evidence" value="ECO:0007669"/>
    <property type="project" value="UniProtKB-UniRule"/>
</dbReference>
<reference evidence="16" key="1">
    <citation type="submission" date="2024-07" db="EMBL/GenBank/DDBJ databases">
        <title>Two chromosome-level genome assemblies of Korean endemic species Abeliophyllum distichum and Forsythia ovata (Oleaceae).</title>
        <authorList>
            <person name="Jang H."/>
        </authorList>
    </citation>
    <scope>NUCLEOTIDE SEQUENCE [LARGE SCALE GENOMIC DNA]</scope>
</reference>
<comment type="caution">
    <text evidence="15">The sequence shown here is derived from an EMBL/GenBank/DDBJ whole genome shotgun (WGS) entry which is preliminary data.</text>
</comment>
<evidence type="ECO:0000256" key="6">
    <source>
        <dbReference type="ARBA" id="ARBA00022777"/>
    </source>
</evidence>
<keyword evidence="9" id="KW-0539">Nucleus</keyword>
<feature type="domain" description="Protein kinase" evidence="14">
    <location>
        <begin position="201"/>
        <end position="457"/>
    </location>
</feature>
<evidence type="ECO:0000256" key="10">
    <source>
        <dbReference type="ARBA" id="ARBA00047559"/>
    </source>
</evidence>
<dbReference type="CDD" id="cd06632">
    <property type="entry name" value="STKc_MEKK1_plant"/>
    <property type="match status" value="1"/>
</dbReference>
<keyword evidence="6 15" id="KW-0418">Kinase</keyword>
<dbReference type="SUPFAM" id="SSF56281">
    <property type="entry name" value="Metallo-hydrolase/oxidoreductase"/>
    <property type="match status" value="1"/>
</dbReference>
<dbReference type="GO" id="GO:0004709">
    <property type="term" value="F:MAP kinase kinase kinase activity"/>
    <property type="evidence" value="ECO:0007669"/>
    <property type="project" value="UniProtKB-EC"/>
</dbReference>
<keyword evidence="4 12" id="KW-0547">Nucleotide-binding</keyword>
<accession>A0ABD1USV0</accession>
<evidence type="ECO:0000256" key="9">
    <source>
        <dbReference type="ARBA" id="ARBA00023242"/>
    </source>
</evidence>
<dbReference type="FunFam" id="3.40.50.12650:FF:000005">
    <property type="entry name" value="DNA repair metallo-beta-lactamase family protein"/>
    <property type="match status" value="1"/>
</dbReference>
<comment type="catalytic activity">
    <reaction evidence="11">
        <text>L-seryl-[protein] + ATP = O-phospho-L-seryl-[protein] + ADP + H(+)</text>
        <dbReference type="Rhea" id="RHEA:17989"/>
        <dbReference type="Rhea" id="RHEA-COMP:9863"/>
        <dbReference type="Rhea" id="RHEA-COMP:11604"/>
        <dbReference type="ChEBI" id="CHEBI:15378"/>
        <dbReference type="ChEBI" id="CHEBI:29999"/>
        <dbReference type="ChEBI" id="CHEBI:30616"/>
        <dbReference type="ChEBI" id="CHEBI:83421"/>
        <dbReference type="ChEBI" id="CHEBI:456216"/>
        <dbReference type="EC" id="2.7.11.25"/>
    </reaction>
</comment>
<comment type="similarity">
    <text evidence="1">Belongs to the protein kinase superfamily. STE Ser/Thr protein kinase family. MAP kinase kinase kinase subfamily.</text>
</comment>
<dbReference type="Gene3D" id="3.40.50.12650">
    <property type="match status" value="1"/>
</dbReference>
<dbReference type="AlphaFoldDB" id="A0ABD1USV0"/>
<feature type="compositionally biased region" description="Basic and acidic residues" evidence="13">
    <location>
        <begin position="158"/>
        <end position="168"/>
    </location>
</feature>
<keyword evidence="16" id="KW-1185">Reference proteome</keyword>
<keyword evidence="5" id="KW-0227">DNA damage</keyword>
<dbReference type="InterPro" id="IPR036866">
    <property type="entry name" value="RibonucZ/Hydroxyglut_hydro"/>
</dbReference>
<dbReference type="EMBL" id="JBFOLJ010000006">
    <property type="protein sequence ID" value="KAL2528119.1"/>
    <property type="molecule type" value="Genomic_DNA"/>
</dbReference>
<dbReference type="Pfam" id="PF00069">
    <property type="entry name" value="Pkinase"/>
    <property type="match status" value="1"/>
</dbReference>
<feature type="compositionally biased region" description="Low complexity" evidence="13">
    <location>
        <begin position="88"/>
        <end position="100"/>
    </location>
</feature>
<evidence type="ECO:0000256" key="13">
    <source>
        <dbReference type="SAM" id="MobiDB-lite"/>
    </source>
</evidence>
<evidence type="ECO:0000256" key="7">
    <source>
        <dbReference type="ARBA" id="ARBA00022840"/>
    </source>
</evidence>
<comment type="catalytic activity">
    <reaction evidence="10">
        <text>L-threonyl-[protein] + ATP = O-phospho-L-threonyl-[protein] + ADP + H(+)</text>
        <dbReference type="Rhea" id="RHEA:46608"/>
        <dbReference type="Rhea" id="RHEA-COMP:11060"/>
        <dbReference type="Rhea" id="RHEA-COMP:11605"/>
        <dbReference type="ChEBI" id="CHEBI:15378"/>
        <dbReference type="ChEBI" id="CHEBI:30013"/>
        <dbReference type="ChEBI" id="CHEBI:30616"/>
        <dbReference type="ChEBI" id="CHEBI:61977"/>
        <dbReference type="ChEBI" id="CHEBI:456216"/>
        <dbReference type="EC" id="2.7.11.25"/>
    </reaction>
</comment>
<dbReference type="PANTHER" id="PTHR48016">
    <property type="entry name" value="MAP KINASE KINASE KINASE SSK2-RELATED-RELATED"/>
    <property type="match status" value="1"/>
</dbReference>
<feature type="compositionally biased region" description="Low complexity" evidence="13">
    <location>
        <begin position="177"/>
        <end position="188"/>
    </location>
</feature>
<dbReference type="FunFam" id="3.60.15.10:FF:000039">
    <property type="entry name" value="DNA repair metallo-beta-lactamase family protein"/>
    <property type="match status" value="1"/>
</dbReference>
<gene>
    <name evidence="15" type="ORF">Fot_20720</name>
</gene>
<feature type="region of interest" description="Disordered" evidence="13">
    <location>
        <begin position="1"/>
        <end position="197"/>
    </location>
</feature>
<dbReference type="FunFam" id="1.10.510.10:FF:000186">
    <property type="entry name" value="Mitogen-activated protein kinase kinase kinase"/>
    <property type="match status" value="1"/>
</dbReference>
<evidence type="ECO:0000256" key="11">
    <source>
        <dbReference type="ARBA" id="ARBA00048329"/>
    </source>
</evidence>
<evidence type="ECO:0000256" key="3">
    <source>
        <dbReference type="ARBA" id="ARBA00022679"/>
    </source>
</evidence>
<keyword evidence="7 12" id="KW-0067">ATP-binding</keyword>